<evidence type="ECO:0000313" key="3">
    <source>
        <dbReference type="Proteomes" id="UP001642464"/>
    </source>
</evidence>
<proteinExistence type="predicted"/>
<dbReference type="InterPro" id="IPR016024">
    <property type="entry name" value="ARM-type_fold"/>
</dbReference>
<dbReference type="PANTHER" id="PTHR23315:SF7">
    <property type="entry name" value="U-BOX DOMAIN-CONTAINING PROTEIN 4"/>
    <property type="match status" value="1"/>
</dbReference>
<dbReference type="EMBL" id="CAXAMM010007191">
    <property type="protein sequence ID" value="CAK9013520.1"/>
    <property type="molecule type" value="Genomic_DNA"/>
</dbReference>
<dbReference type="SUPFAM" id="SSF48371">
    <property type="entry name" value="ARM repeat"/>
    <property type="match status" value="1"/>
</dbReference>
<organism evidence="2 3">
    <name type="scientific">Durusdinium trenchii</name>
    <dbReference type="NCBI Taxonomy" id="1381693"/>
    <lineage>
        <taxon>Eukaryota</taxon>
        <taxon>Sar</taxon>
        <taxon>Alveolata</taxon>
        <taxon>Dinophyceae</taxon>
        <taxon>Suessiales</taxon>
        <taxon>Symbiodiniaceae</taxon>
        <taxon>Durusdinium</taxon>
    </lineage>
</organism>
<feature type="repeat" description="ARM" evidence="1">
    <location>
        <begin position="914"/>
        <end position="959"/>
    </location>
</feature>
<name>A0ABP0JGW6_9DINO</name>
<dbReference type="InterPro" id="IPR011989">
    <property type="entry name" value="ARM-like"/>
</dbReference>
<dbReference type="PROSITE" id="PS50176">
    <property type="entry name" value="ARM_REPEAT"/>
    <property type="match status" value="2"/>
</dbReference>
<dbReference type="Gene3D" id="1.25.10.10">
    <property type="entry name" value="Leucine-rich Repeat Variant"/>
    <property type="match status" value="2"/>
</dbReference>
<dbReference type="GO" id="GO:0016740">
    <property type="term" value="F:transferase activity"/>
    <property type="evidence" value="ECO:0007669"/>
    <property type="project" value="UniProtKB-KW"/>
</dbReference>
<dbReference type="Proteomes" id="UP001642464">
    <property type="component" value="Unassembled WGS sequence"/>
</dbReference>
<evidence type="ECO:0000256" key="1">
    <source>
        <dbReference type="PROSITE-ProRule" id="PRU00259"/>
    </source>
</evidence>
<dbReference type="SMART" id="SM00185">
    <property type="entry name" value="ARM"/>
    <property type="match status" value="4"/>
</dbReference>
<sequence>MVIMDETVWCANYELVCGLRPESNLCYIGGFVERAREQDFSCIPKTVIDLPPENLSKLSVHYAVTCVDDNAHMYCVDLVPRGPRDPNNAGSSDTSARAPLTLDEMGAVLKAMTQANTGIPPAGGSWDGGGANSWVNAAFLGLLPDENLAKAPFFSECSKKKGLKIPLWCYKPLFYKGAFFMSGNNDSRHVMKRMSAHLVSGTRVVRWGSFLVNLTPMIRGGLPIRALAVEDVQSDKDMAKRLNSGYLKAEDWSSYGCLIAHFVSALVSCGWSGSRGFTLRESLSNVLLGYYLLLIQASQSAKLHGKKWPQHFLPVQCLRSLLDLVGHYVQASRFWDPDVPWVPSSREENRIEGFFGQIKSHARGSPTLKDCLYGLHNVHARQLQKGHTLGGMQDECQQPVTDEELHMIAVEALQNACEFPSWISVDASSSEIKKDVEAWWEEAGQALVKRRFSKALDAEAELEDADFDDYCLDMEDVGGEVDALDQCPTSQPEDLLPEEVLGILEDRQELMRQIEMVMPQEPEPAAPAPEPVPEPVPNAKAMVEAKILKPGIFADIKAHVDCDPCFFYGKTNSTSGKSACLKRVQGTKRTENEYNALVSALARARQFNKYTAARSSRMHSWMSAQTVFINKITPETSEELLHPCDVFRPISNSQMQIILYKHDEAGILTYSLALVFAVFRGSLVAAKGVGRRLKVSKCLGINAPCDAVARVLVLDVEKLSEDTFTTSLLNPAKEKNGKFFFGFDEITLKVIDGIQQGKHSALEVFLPPKKRTEADPKPTPAVSGSDGDDRVGFTCLDFPKGAIGQKNIKSFFGRLLEAYKAQGISLVNQDMYYKVNKTQHHWDSLVARVAIYFETVAVTGGHAKNVVLISRAGGIRPCLDLLKDQNPGAREYAAGVLSVLATNGDNRAVIAKWGGIPLFIDLVEDTEQVAPAARKHAATALGNLAVMNSSNKEAIGQAGGVQALVGLLQDGDGQVRERAASALGTLCVLSDQNKTAMVRAGAIPWLVALLSEEHGRKPATVVLRSLAEENEVHKYAIQEAAAKIGSDLVSAGLRL</sequence>
<gene>
    <name evidence="2" type="ORF">SCF082_LOCUS11967</name>
</gene>
<dbReference type="PANTHER" id="PTHR23315">
    <property type="entry name" value="U BOX DOMAIN-CONTAINING"/>
    <property type="match status" value="1"/>
</dbReference>
<comment type="caution">
    <text evidence="2">The sequence shown here is derived from an EMBL/GenBank/DDBJ whole genome shotgun (WGS) entry which is preliminary data.</text>
</comment>
<keyword evidence="2" id="KW-0808">Transferase</keyword>
<dbReference type="InterPro" id="IPR000225">
    <property type="entry name" value="Armadillo"/>
</dbReference>
<evidence type="ECO:0000313" key="2">
    <source>
        <dbReference type="EMBL" id="CAK9013520.1"/>
    </source>
</evidence>
<dbReference type="Pfam" id="PF00514">
    <property type="entry name" value="Arm"/>
    <property type="match status" value="1"/>
</dbReference>
<reference evidence="2 3" key="1">
    <citation type="submission" date="2024-02" db="EMBL/GenBank/DDBJ databases">
        <authorList>
            <person name="Chen Y."/>
            <person name="Shah S."/>
            <person name="Dougan E. K."/>
            <person name="Thang M."/>
            <person name="Chan C."/>
        </authorList>
    </citation>
    <scope>NUCLEOTIDE SEQUENCE [LARGE SCALE GENOMIC DNA]</scope>
</reference>
<feature type="repeat" description="ARM" evidence="1">
    <location>
        <begin position="959"/>
        <end position="1001"/>
    </location>
</feature>
<protein>
    <submittedName>
        <fullName evidence="2">U-box domain-containing protein 12 (Plant U-box protein 12) (RING-type E3 ubiquitin transferase PUB12)</fullName>
    </submittedName>
</protein>
<keyword evidence="3" id="KW-1185">Reference proteome</keyword>
<accession>A0ABP0JGW6</accession>